<evidence type="ECO:0000313" key="1">
    <source>
        <dbReference type="EMBL" id="KAI5068167.1"/>
    </source>
</evidence>
<gene>
    <name evidence="1" type="ORF">GOP47_0016512</name>
</gene>
<organism evidence="1 2">
    <name type="scientific">Adiantum capillus-veneris</name>
    <name type="common">Maidenhair fern</name>
    <dbReference type="NCBI Taxonomy" id="13818"/>
    <lineage>
        <taxon>Eukaryota</taxon>
        <taxon>Viridiplantae</taxon>
        <taxon>Streptophyta</taxon>
        <taxon>Embryophyta</taxon>
        <taxon>Tracheophyta</taxon>
        <taxon>Polypodiopsida</taxon>
        <taxon>Polypodiidae</taxon>
        <taxon>Polypodiales</taxon>
        <taxon>Pteridineae</taxon>
        <taxon>Pteridaceae</taxon>
        <taxon>Vittarioideae</taxon>
        <taxon>Adiantum</taxon>
    </lineage>
</organism>
<sequence length="63" mass="7083">DIFFFHDRRLPRSVRIIYFEGRLSHNLLLAGSHCLLPFLQKTVIGRSTGVSCLIILGVASEQA</sequence>
<accession>A0A9D4ZBT3</accession>
<name>A0A9D4ZBT3_ADICA</name>
<proteinExistence type="predicted"/>
<protein>
    <submittedName>
        <fullName evidence="1">Uncharacterized protein</fullName>
    </submittedName>
</protein>
<dbReference type="Proteomes" id="UP000886520">
    <property type="component" value="Chromosome 16"/>
</dbReference>
<keyword evidence="2" id="KW-1185">Reference proteome</keyword>
<dbReference type="EMBL" id="JABFUD020000016">
    <property type="protein sequence ID" value="KAI5068167.1"/>
    <property type="molecule type" value="Genomic_DNA"/>
</dbReference>
<feature type="non-terminal residue" evidence="1">
    <location>
        <position position="1"/>
    </location>
</feature>
<evidence type="ECO:0000313" key="2">
    <source>
        <dbReference type="Proteomes" id="UP000886520"/>
    </source>
</evidence>
<reference evidence="1" key="1">
    <citation type="submission" date="2021-01" db="EMBL/GenBank/DDBJ databases">
        <title>Adiantum capillus-veneris genome.</title>
        <authorList>
            <person name="Fang Y."/>
            <person name="Liao Q."/>
        </authorList>
    </citation>
    <scope>NUCLEOTIDE SEQUENCE</scope>
    <source>
        <strain evidence="1">H3</strain>
        <tissue evidence="1">Leaf</tissue>
    </source>
</reference>
<comment type="caution">
    <text evidence="1">The sequence shown here is derived from an EMBL/GenBank/DDBJ whole genome shotgun (WGS) entry which is preliminary data.</text>
</comment>
<dbReference type="OrthoDB" id="1965721at2759"/>
<dbReference type="AlphaFoldDB" id="A0A9D4ZBT3"/>